<dbReference type="AlphaFoldDB" id="A0A8T8WAY3"/>
<accession>A0A8T8WAY3</accession>
<gene>
    <name evidence="3" type="ORF">K6T50_11560</name>
</gene>
<evidence type="ECO:0000256" key="1">
    <source>
        <dbReference type="SAM" id="MobiDB-lite"/>
    </source>
</evidence>
<dbReference type="InterPro" id="IPR055553">
    <property type="entry name" value="DUF7129"/>
</dbReference>
<organism evidence="3 4">
    <name type="scientific">Halobaculum magnesiiphilum</name>
    <dbReference type="NCBI Taxonomy" id="1017351"/>
    <lineage>
        <taxon>Archaea</taxon>
        <taxon>Methanobacteriati</taxon>
        <taxon>Methanobacteriota</taxon>
        <taxon>Stenosarchaea group</taxon>
        <taxon>Halobacteria</taxon>
        <taxon>Halobacteriales</taxon>
        <taxon>Haloferacaceae</taxon>
        <taxon>Halobaculum</taxon>
    </lineage>
</organism>
<evidence type="ECO:0000313" key="3">
    <source>
        <dbReference type="EMBL" id="QZP36924.1"/>
    </source>
</evidence>
<dbReference type="SUPFAM" id="SSF57802">
    <property type="entry name" value="Rubredoxin-like"/>
    <property type="match status" value="1"/>
</dbReference>
<evidence type="ECO:0000313" key="4">
    <source>
        <dbReference type="Proteomes" id="UP000826254"/>
    </source>
</evidence>
<evidence type="ECO:0000259" key="2">
    <source>
        <dbReference type="Pfam" id="PF23455"/>
    </source>
</evidence>
<name>A0A8T8WAY3_9EURY</name>
<protein>
    <submittedName>
        <fullName evidence="3">Rubrerythrin-like domain-containing protein</fullName>
    </submittedName>
</protein>
<feature type="domain" description="DUF7129" evidence="2">
    <location>
        <begin position="3"/>
        <end position="47"/>
    </location>
</feature>
<dbReference type="Pfam" id="PF23455">
    <property type="entry name" value="DUF7129"/>
    <property type="match status" value="1"/>
</dbReference>
<keyword evidence="4" id="KW-1185">Reference proteome</keyword>
<sequence>MRPDPYHTGTVRVFECRTCSARIEAEHSPSACPECGGDLQDISVPRE</sequence>
<dbReference type="Proteomes" id="UP000826254">
    <property type="component" value="Chromosome"/>
</dbReference>
<reference evidence="3 4" key="1">
    <citation type="journal article" date="2021" name="Int. J. Syst. Evol. Microbiol.">
        <title>Halobaculum halophilum sp. nov. and Halobaculum salinum sp. nov., isolated from salt lake and saline soil.</title>
        <authorList>
            <person name="Cui H.L."/>
            <person name="Shi X.W."/>
            <person name="Yin X.M."/>
            <person name="Yang X.Y."/>
            <person name="Hou J."/>
            <person name="Zhu L."/>
        </authorList>
    </citation>
    <scope>NUCLEOTIDE SEQUENCE [LARGE SCALE GENOMIC DNA]</scope>
    <source>
        <strain evidence="3 4">NBRC 109044</strain>
    </source>
</reference>
<feature type="region of interest" description="Disordered" evidence="1">
    <location>
        <begin position="28"/>
        <end position="47"/>
    </location>
</feature>
<dbReference type="KEGG" id="hmp:K6T50_11560"/>
<dbReference type="EMBL" id="CP081958">
    <property type="protein sequence ID" value="QZP36924.1"/>
    <property type="molecule type" value="Genomic_DNA"/>
</dbReference>
<dbReference type="GeneID" id="67211589"/>
<proteinExistence type="predicted"/>
<dbReference type="NCBIfam" id="NF033497">
    <property type="entry name" value="rubre_like_arch"/>
    <property type="match status" value="1"/>
</dbReference>
<dbReference type="RefSeq" id="WP_222606742.1">
    <property type="nucleotide sequence ID" value="NZ_CP081958.1"/>
</dbReference>